<accession>A0A644UJK2</accession>
<feature type="domain" description="Polymerase beta nucleotidyltransferase" evidence="1">
    <location>
        <begin position="14"/>
        <end position="99"/>
    </location>
</feature>
<reference evidence="2" key="1">
    <citation type="submission" date="2019-08" db="EMBL/GenBank/DDBJ databases">
        <authorList>
            <person name="Kucharzyk K."/>
            <person name="Murdoch R.W."/>
            <person name="Higgins S."/>
            <person name="Loffler F."/>
        </authorList>
    </citation>
    <scope>NUCLEOTIDE SEQUENCE</scope>
</reference>
<dbReference type="PANTHER" id="PTHR43852">
    <property type="entry name" value="NUCLEOTIDYLTRANSFERASE"/>
    <property type="match status" value="1"/>
</dbReference>
<dbReference type="Gene3D" id="3.30.460.10">
    <property type="entry name" value="Beta Polymerase, domain 2"/>
    <property type="match status" value="1"/>
</dbReference>
<protein>
    <recommendedName>
        <fullName evidence="1">Polymerase beta nucleotidyltransferase domain-containing protein</fullName>
    </recommendedName>
</protein>
<dbReference type="InterPro" id="IPR052930">
    <property type="entry name" value="TA_antitoxin_MntA"/>
</dbReference>
<dbReference type="InterPro" id="IPR043519">
    <property type="entry name" value="NT_sf"/>
</dbReference>
<proteinExistence type="predicted"/>
<gene>
    <name evidence="2" type="ORF">SDC9_24956</name>
</gene>
<dbReference type="EMBL" id="VSSQ01000123">
    <property type="protein sequence ID" value="MPL79081.1"/>
    <property type="molecule type" value="Genomic_DNA"/>
</dbReference>
<comment type="caution">
    <text evidence="2">The sequence shown here is derived from an EMBL/GenBank/DDBJ whole genome shotgun (WGS) entry which is preliminary data.</text>
</comment>
<dbReference type="Pfam" id="PF18765">
    <property type="entry name" value="Polbeta"/>
    <property type="match status" value="1"/>
</dbReference>
<sequence length="99" mass="11514">MDKNEAIILAKRYKELVSQHFQIKALYLYGSYSKGTQNPDSDIDIAVIVDHIEGDYFDYLPLLWRLRRKINSIIEPVLLTEEDQTTPLYAEILKTGQII</sequence>
<dbReference type="AlphaFoldDB" id="A0A644UJK2"/>
<dbReference type="SUPFAM" id="SSF81301">
    <property type="entry name" value="Nucleotidyltransferase"/>
    <property type="match status" value="1"/>
</dbReference>
<evidence type="ECO:0000259" key="1">
    <source>
        <dbReference type="Pfam" id="PF18765"/>
    </source>
</evidence>
<dbReference type="CDD" id="cd05403">
    <property type="entry name" value="NT_KNTase_like"/>
    <property type="match status" value="1"/>
</dbReference>
<name>A0A644UJK2_9ZZZZ</name>
<dbReference type="InterPro" id="IPR041633">
    <property type="entry name" value="Polbeta"/>
</dbReference>
<evidence type="ECO:0000313" key="2">
    <source>
        <dbReference type="EMBL" id="MPL79081.1"/>
    </source>
</evidence>
<organism evidence="2">
    <name type="scientific">bioreactor metagenome</name>
    <dbReference type="NCBI Taxonomy" id="1076179"/>
    <lineage>
        <taxon>unclassified sequences</taxon>
        <taxon>metagenomes</taxon>
        <taxon>ecological metagenomes</taxon>
    </lineage>
</organism>
<dbReference type="PANTHER" id="PTHR43852:SF2">
    <property type="entry name" value="PROTEIN ADENYLYLTRANSFERASE MNTA"/>
    <property type="match status" value="1"/>
</dbReference>